<dbReference type="PANTHER" id="PTHR33361">
    <property type="entry name" value="GLR0591 PROTEIN"/>
    <property type="match status" value="1"/>
</dbReference>
<dbReference type="Pfam" id="PF05960">
    <property type="entry name" value="DUF885"/>
    <property type="match status" value="1"/>
</dbReference>
<sequence length="639" mass="68746">MAVPTFPTRAPALLHLAASLLLAGCAGVAPPAGPATTPPAAAPSATGGMPNGVPDPGARARLAEQASRQLRALMDASDEAMLDRNPMAGLFRGDLRRAGQFGEPGSPAQVVAEREAAQTELNLLDAVPREALDASDRAAYDTFRWSRQLALEENAAPVAHLWPLMPLDPLGGWHLLIAELSSGQSAAPYRTVADYEAGLSRLDGFITWLGLATAQMQQGIARGVVQPKVTVAKLIAQFDQLATQSVTDSPFYGPVRQMPASFSPGDRERLTRETTELVEDRLRPALTQMSRFLAGTYLPAARDSVGLSALPGGADFYGWLIRAHTTTGLDATTVHRLGLSEVARITGGMQAVMREVGSAGTLPQFFEQLRADARFAPASAQALADGYAAIGQRVAQAMPRLFGEMPRTPLAIRPTPDYQAEAAAAASYTAGSLESGQPGVFQFNTHDLPSRRTWGMETLYLHEAVPGHHYQGSLAAENTALPKQQRYGGNTAYNEGWALYAESLGPELGLFTDPYQRLGHYNDEMLRAMRLVVDTGLHAFGWTREQAIDYMLSHSAMSRSEVTAEVERYIAIPGQALAYKIGAMTIQQLRLRAQQALGPRFDVKAFHRQVLDAGSLPMQVLAARIDDWIAATSSASQRP</sequence>
<dbReference type="InterPro" id="IPR010281">
    <property type="entry name" value="DUF885"/>
</dbReference>
<protein>
    <submittedName>
        <fullName evidence="3">DUF885 domain-containing protein</fullName>
    </submittedName>
</protein>
<feature type="compositionally biased region" description="Pro residues" evidence="1">
    <location>
        <begin position="31"/>
        <end position="41"/>
    </location>
</feature>
<dbReference type="PANTHER" id="PTHR33361:SF16">
    <property type="entry name" value="DUF885 DOMAIN-CONTAINING PROTEIN"/>
    <property type="match status" value="1"/>
</dbReference>
<evidence type="ECO:0000256" key="1">
    <source>
        <dbReference type="SAM" id="MobiDB-lite"/>
    </source>
</evidence>
<dbReference type="EMBL" id="CP097635">
    <property type="protein sequence ID" value="URI06451.1"/>
    <property type="molecule type" value="Genomic_DNA"/>
</dbReference>
<evidence type="ECO:0000313" key="3">
    <source>
        <dbReference type="EMBL" id="URI06451.1"/>
    </source>
</evidence>
<dbReference type="Proteomes" id="UP001056201">
    <property type="component" value="Chromosome 1"/>
</dbReference>
<feature type="chain" id="PRO_5046604043" evidence="2">
    <location>
        <begin position="29"/>
        <end position="639"/>
    </location>
</feature>
<name>A0ABY4RZQ9_AQUTE</name>
<dbReference type="RefSeq" id="WP_250194714.1">
    <property type="nucleotide sequence ID" value="NZ_CP097635.1"/>
</dbReference>
<feature type="signal peptide" evidence="2">
    <location>
        <begin position="1"/>
        <end position="28"/>
    </location>
</feature>
<feature type="region of interest" description="Disordered" evidence="1">
    <location>
        <begin position="31"/>
        <end position="57"/>
    </location>
</feature>
<evidence type="ECO:0000256" key="2">
    <source>
        <dbReference type="SAM" id="SignalP"/>
    </source>
</evidence>
<reference evidence="3" key="1">
    <citation type="submission" date="2022-05" db="EMBL/GenBank/DDBJ databases">
        <title>An RpoN-dependent PEP-CTERM gene is involved in floc formation of an Aquincola tertiaricarbonis strain.</title>
        <authorList>
            <person name="Qiu D."/>
            <person name="Xia M."/>
        </authorList>
    </citation>
    <scope>NUCLEOTIDE SEQUENCE</scope>
    <source>
        <strain evidence="3">RN12</strain>
    </source>
</reference>
<accession>A0ABY4RZQ9</accession>
<organism evidence="3 4">
    <name type="scientific">Aquincola tertiaricarbonis</name>
    <dbReference type="NCBI Taxonomy" id="391953"/>
    <lineage>
        <taxon>Bacteria</taxon>
        <taxon>Pseudomonadati</taxon>
        <taxon>Pseudomonadota</taxon>
        <taxon>Betaproteobacteria</taxon>
        <taxon>Burkholderiales</taxon>
        <taxon>Sphaerotilaceae</taxon>
        <taxon>Aquincola</taxon>
    </lineage>
</organism>
<evidence type="ECO:0000313" key="4">
    <source>
        <dbReference type="Proteomes" id="UP001056201"/>
    </source>
</evidence>
<keyword evidence="4" id="KW-1185">Reference proteome</keyword>
<proteinExistence type="predicted"/>
<gene>
    <name evidence="3" type="ORF">MW290_11075</name>
</gene>
<keyword evidence="2" id="KW-0732">Signal</keyword>